<dbReference type="Pfam" id="PF08496">
    <property type="entry name" value="Peptidase_S49_N"/>
    <property type="match status" value="1"/>
</dbReference>
<dbReference type="GO" id="GO:0005886">
    <property type="term" value="C:plasma membrane"/>
    <property type="evidence" value="ECO:0007669"/>
    <property type="project" value="UniProtKB-SubCell"/>
</dbReference>
<reference evidence="10 11" key="2">
    <citation type="submission" date="2017-09" db="EMBL/GenBank/DDBJ databases">
        <title>The genome of whitefly Bemisia tabaci, a global crop pest, provides novel insights into virus transmission, host adaptation and insecticide resistance.</title>
        <authorList>
            <person name="Kaur N."/>
            <person name="Kliot A."/>
            <person name="Pinheiro P.V."/>
            <person name="Luan J."/>
            <person name="Zheng Y."/>
            <person name="Liu W."/>
            <person name="Sun H."/>
            <person name="Yang X."/>
            <person name="Xu Y."/>
            <person name="Luo Y."/>
            <person name="Kruse A."/>
            <person name="Fisher T.W."/>
            <person name="Nelson D.R."/>
            <person name="Elimelech M."/>
            <person name="MacCoss M."/>
            <person name="Johnson R."/>
            <person name="Cohen E."/>
            <person name="Hunter W.B."/>
            <person name="Brown J.K."/>
            <person name="Jander G."/>
            <person name="Cilia M."/>
            <person name="Douglas A.E."/>
            <person name="Ghanim M."/>
            <person name="Simmons A.M."/>
            <person name="Wintermantel W.M."/>
            <person name="Ling K.-S."/>
            <person name="Fei Z."/>
        </authorList>
    </citation>
    <scope>NUCLEOTIDE SEQUENCE [LARGE SCALE GENOMIC DNA]</scope>
    <source>
        <strain evidence="10 11">MEAM1</strain>
    </source>
</reference>
<dbReference type="Pfam" id="PF01343">
    <property type="entry name" value="Peptidase_S49"/>
    <property type="match status" value="1"/>
</dbReference>
<dbReference type="InterPro" id="IPR029045">
    <property type="entry name" value="ClpP/crotonase-like_dom_sf"/>
</dbReference>
<evidence type="ECO:0000256" key="9">
    <source>
        <dbReference type="ARBA" id="ARBA00023136"/>
    </source>
</evidence>
<keyword evidence="5" id="KW-0812">Transmembrane</keyword>
<evidence type="ECO:0000256" key="3">
    <source>
        <dbReference type="ARBA" id="ARBA00022475"/>
    </source>
</evidence>
<keyword evidence="7" id="KW-0720">Serine protease</keyword>
<dbReference type="OrthoDB" id="5614232at2"/>
<keyword evidence="6" id="KW-0378">Hydrolase</keyword>
<evidence type="ECO:0000256" key="4">
    <source>
        <dbReference type="ARBA" id="ARBA00022670"/>
    </source>
</evidence>
<accession>A0A249DZJ0</accession>
<comment type="subcellular location">
    <subcellularLocation>
        <location evidence="1">Cell membrane</location>
    </subcellularLocation>
</comment>
<dbReference type="SUPFAM" id="SSF52096">
    <property type="entry name" value="ClpP/crotonase"/>
    <property type="match status" value="1"/>
</dbReference>
<evidence type="ECO:0000256" key="8">
    <source>
        <dbReference type="ARBA" id="ARBA00022989"/>
    </source>
</evidence>
<comment type="similarity">
    <text evidence="2">Belongs to the peptidase S49 family.</text>
</comment>
<dbReference type="PANTHER" id="PTHR42987:SF4">
    <property type="entry name" value="PROTEASE SOHB-RELATED"/>
    <property type="match status" value="1"/>
</dbReference>
<keyword evidence="9" id="KW-0472">Membrane</keyword>
<evidence type="ECO:0000313" key="11">
    <source>
        <dbReference type="Proteomes" id="UP000216438"/>
    </source>
</evidence>
<gene>
    <name evidence="10" type="ORF">BA171_06460</name>
</gene>
<dbReference type="InterPro" id="IPR002142">
    <property type="entry name" value="Peptidase_S49"/>
</dbReference>
<dbReference type="GO" id="GO:0004252">
    <property type="term" value="F:serine-type endopeptidase activity"/>
    <property type="evidence" value="ECO:0007669"/>
    <property type="project" value="InterPro"/>
</dbReference>
<reference evidence="11" key="1">
    <citation type="submission" date="2016-06" db="EMBL/GenBank/DDBJ databases">
        <authorList>
            <person name="Chen W."/>
            <person name="Hasegawa D.K."/>
        </authorList>
    </citation>
    <scope>NUCLEOTIDE SEQUENCE [LARGE SCALE GENOMIC DNA]</scope>
    <source>
        <strain evidence="11">MEAM1</strain>
    </source>
</reference>
<keyword evidence="8" id="KW-1133">Transmembrane helix</keyword>
<dbReference type="Gene3D" id="3.90.226.10">
    <property type="entry name" value="2-enoyl-CoA Hydratase, Chain A, domain 1"/>
    <property type="match status" value="1"/>
</dbReference>
<evidence type="ECO:0000256" key="2">
    <source>
        <dbReference type="ARBA" id="ARBA00008683"/>
    </source>
</evidence>
<dbReference type="InterPro" id="IPR013703">
    <property type="entry name" value="Peptidase_S49_N_proteobac"/>
</dbReference>
<dbReference type="EMBL" id="CP016303">
    <property type="protein sequence ID" value="ASX26675.1"/>
    <property type="molecule type" value="Genomic_DNA"/>
</dbReference>
<dbReference type="CDD" id="cd07023">
    <property type="entry name" value="S49_Sppa_N_C"/>
    <property type="match status" value="1"/>
</dbReference>
<dbReference type="NCBIfam" id="NF008745">
    <property type="entry name" value="PRK11778.1"/>
    <property type="match status" value="1"/>
</dbReference>
<name>A0A249DZJ0_9ENTR</name>
<evidence type="ECO:0000256" key="7">
    <source>
        <dbReference type="ARBA" id="ARBA00022825"/>
    </source>
</evidence>
<evidence type="ECO:0000256" key="1">
    <source>
        <dbReference type="ARBA" id="ARBA00004236"/>
    </source>
</evidence>
<dbReference type="RefSeq" id="WP_046493075.1">
    <property type="nucleotide sequence ID" value="NZ_CP016303.1"/>
</dbReference>
<dbReference type="InterPro" id="IPR047272">
    <property type="entry name" value="S49_SppA_C"/>
</dbReference>
<keyword evidence="3" id="KW-1003">Cell membrane</keyword>
<organism evidence="10 11">
    <name type="scientific">Candidatus Hamiltonella defensa</name>
    <name type="common">Bemisia tabaci</name>
    <dbReference type="NCBI Taxonomy" id="672795"/>
    <lineage>
        <taxon>Bacteria</taxon>
        <taxon>Pseudomonadati</taxon>
        <taxon>Pseudomonadota</taxon>
        <taxon>Gammaproteobacteria</taxon>
        <taxon>Enterobacterales</taxon>
        <taxon>Enterobacteriaceae</taxon>
        <taxon>aphid secondary symbionts</taxon>
        <taxon>Candidatus Williamhamiltonella</taxon>
    </lineage>
</organism>
<proteinExistence type="inferred from homology"/>
<protein>
    <submittedName>
        <fullName evidence="10">Protease SohB</fullName>
    </submittedName>
</protein>
<evidence type="ECO:0000313" key="10">
    <source>
        <dbReference type="EMBL" id="ASX26675.1"/>
    </source>
</evidence>
<evidence type="ECO:0000256" key="5">
    <source>
        <dbReference type="ARBA" id="ARBA00022692"/>
    </source>
</evidence>
<dbReference type="Gene3D" id="6.20.330.10">
    <property type="match status" value="1"/>
</dbReference>
<keyword evidence="4 10" id="KW-0645">Protease</keyword>
<dbReference type="Proteomes" id="UP000216438">
    <property type="component" value="Chromosome"/>
</dbReference>
<dbReference type="PANTHER" id="PTHR42987">
    <property type="entry name" value="PEPTIDASE S49"/>
    <property type="match status" value="1"/>
</dbReference>
<evidence type="ECO:0000256" key="6">
    <source>
        <dbReference type="ARBA" id="ARBA00022801"/>
    </source>
</evidence>
<dbReference type="AlphaFoldDB" id="A0A249DZJ0"/>
<sequence length="348" mass="39441">MELLSLYGLFLAKMITILGAFAAFAVLIIHIRQRKSEQTGELKFFDLGKKYKEIEEQIRLFKMSESEQKIFHKTKKKQKKLEAKFKKQKMTSGEHHSNKPCIYVIDFNGSIDAHQVSSLREEVSAILSVMTTEDSVFLRLESPGGVVHGYGLAASQLARFRQAGVSLVVSVDKIAASGGYMMACVGDHILSAPFAIIGSIGVVAQIPNFHRFLQKNNIDVELHTAGEFKRTLTVFGENTEQGREKFCEELNETHLLFKQFVQEKRSQIDINAVSTGEHWFGVQAKEKGLVDSIGTSDDWLISKMKNHQIIRVSYQTQKSLIERLTGSMVKSADRLLLRWWRRGEKPFI</sequence>
<dbReference type="GO" id="GO:0006508">
    <property type="term" value="P:proteolysis"/>
    <property type="evidence" value="ECO:0007669"/>
    <property type="project" value="UniProtKB-KW"/>
</dbReference>